<dbReference type="InterPro" id="IPR018550">
    <property type="entry name" value="Lipid-A_deacylase-rel"/>
</dbReference>
<keyword evidence="2" id="KW-1185">Reference proteome</keyword>
<name>A0A1M4WL51_9FLAO</name>
<reference evidence="1 2" key="1">
    <citation type="submission" date="2016-11" db="EMBL/GenBank/DDBJ databases">
        <authorList>
            <person name="Jaros S."/>
            <person name="Januszkiewicz K."/>
            <person name="Wedrychowicz H."/>
        </authorList>
    </citation>
    <scope>NUCLEOTIDE SEQUENCE [LARGE SCALE GENOMIC DNA]</scope>
    <source>
        <strain evidence="1 2">DSM 25661</strain>
    </source>
</reference>
<dbReference type="STRING" id="1155689.SAMN05444278_10656"/>
<dbReference type="AlphaFoldDB" id="A0A1M4WL51"/>
<sequence length="269" mass="30926">MNKCLFFIVLITCSYAFCQNKNIYFGVKQNFAELLIHKNEVSHLANYRIKGISAILETHTNGEKAWHPYYNYPNYGLILNYQDMGSPALGEVYSLSGFYKFFFLKRRVYLTTGLGLGFTNKRFDANKNPKNIAYGSSILANILFELNYRLTPDFNKRLHFDFGLFFQHFSNAKIKSPNSGTNHYGLQFGVSYNLNNSFVKNNRLDQKPNITVKPDVNRPFQFHFIVASGLNDLEILNTKPYPFFTLTALTEKKLSFVSSVQLGSDLFLS</sequence>
<dbReference type="Proteomes" id="UP000184462">
    <property type="component" value="Unassembled WGS sequence"/>
</dbReference>
<dbReference type="EMBL" id="FQTW01000006">
    <property type="protein sequence ID" value="SHE82031.1"/>
    <property type="molecule type" value="Genomic_DNA"/>
</dbReference>
<dbReference type="Gene3D" id="2.40.160.20">
    <property type="match status" value="1"/>
</dbReference>
<dbReference type="RefSeq" id="WP_073193172.1">
    <property type="nucleotide sequence ID" value="NZ_FQTW01000006.1"/>
</dbReference>
<evidence type="ECO:0000313" key="2">
    <source>
        <dbReference type="Proteomes" id="UP000184462"/>
    </source>
</evidence>
<dbReference type="OrthoDB" id="627554at2"/>
<dbReference type="Pfam" id="PF09411">
    <property type="entry name" value="PagL"/>
    <property type="match status" value="1"/>
</dbReference>
<gene>
    <name evidence="1" type="ORF">SAMN05444278_10656</name>
</gene>
<proteinExistence type="predicted"/>
<evidence type="ECO:0000313" key="1">
    <source>
        <dbReference type="EMBL" id="SHE82031.1"/>
    </source>
</evidence>
<organism evidence="1 2">
    <name type="scientific">Psychroflexus salarius</name>
    <dbReference type="NCBI Taxonomy" id="1155689"/>
    <lineage>
        <taxon>Bacteria</taxon>
        <taxon>Pseudomonadati</taxon>
        <taxon>Bacteroidota</taxon>
        <taxon>Flavobacteriia</taxon>
        <taxon>Flavobacteriales</taxon>
        <taxon>Flavobacteriaceae</taxon>
        <taxon>Psychroflexus</taxon>
    </lineage>
</organism>
<accession>A0A1M4WL51</accession>
<protein>
    <submittedName>
        <fullName evidence="1">Lipid A 3-O-deacylase (PagL)</fullName>
    </submittedName>
</protein>